<accession>A0AAV4NX68</accession>
<name>A0AAV4NX68_CAEEX</name>
<comment type="caution">
    <text evidence="2">The sequence shown here is derived from an EMBL/GenBank/DDBJ whole genome shotgun (WGS) entry which is preliminary data.</text>
</comment>
<evidence type="ECO:0000256" key="1">
    <source>
        <dbReference type="SAM" id="MobiDB-lite"/>
    </source>
</evidence>
<keyword evidence="3" id="KW-1185">Reference proteome</keyword>
<proteinExistence type="predicted"/>
<feature type="region of interest" description="Disordered" evidence="1">
    <location>
        <begin position="1"/>
        <end position="30"/>
    </location>
</feature>
<gene>
    <name evidence="2" type="ORF">CEXT_547881</name>
</gene>
<sequence>MGRTKNTRQWHFGGVTTTAPKTFGNTDLSPSLSITERSAAKSPPKRPLKHCAQTSNRLRVLPSFIHFGHKIPRTRTVDK</sequence>
<dbReference type="Proteomes" id="UP001054945">
    <property type="component" value="Unassembled WGS sequence"/>
</dbReference>
<protein>
    <submittedName>
        <fullName evidence="2">Uncharacterized protein</fullName>
    </submittedName>
</protein>
<dbReference type="EMBL" id="BPLR01003873">
    <property type="protein sequence ID" value="GIX89527.1"/>
    <property type="molecule type" value="Genomic_DNA"/>
</dbReference>
<dbReference type="AlphaFoldDB" id="A0AAV4NX68"/>
<organism evidence="2 3">
    <name type="scientific">Caerostris extrusa</name>
    <name type="common">Bark spider</name>
    <name type="synonym">Caerostris bankana</name>
    <dbReference type="NCBI Taxonomy" id="172846"/>
    <lineage>
        <taxon>Eukaryota</taxon>
        <taxon>Metazoa</taxon>
        <taxon>Ecdysozoa</taxon>
        <taxon>Arthropoda</taxon>
        <taxon>Chelicerata</taxon>
        <taxon>Arachnida</taxon>
        <taxon>Araneae</taxon>
        <taxon>Araneomorphae</taxon>
        <taxon>Entelegynae</taxon>
        <taxon>Araneoidea</taxon>
        <taxon>Araneidae</taxon>
        <taxon>Caerostris</taxon>
    </lineage>
</organism>
<reference evidence="2 3" key="1">
    <citation type="submission" date="2021-06" db="EMBL/GenBank/DDBJ databases">
        <title>Caerostris extrusa draft genome.</title>
        <authorList>
            <person name="Kono N."/>
            <person name="Arakawa K."/>
        </authorList>
    </citation>
    <scope>NUCLEOTIDE SEQUENCE [LARGE SCALE GENOMIC DNA]</scope>
</reference>
<evidence type="ECO:0000313" key="3">
    <source>
        <dbReference type="Proteomes" id="UP001054945"/>
    </source>
</evidence>
<evidence type="ECO:0000313" key="2">
    <source>
        <dbReference type="EMBL" id="GIX89527.1"/>
    </source>
</evidence>
<feature type="compositionally biased region" description="Polar residues" evidence="1">
    <location>
        <begin position="15"/>
        <end position="30"/>
    </location>
</feature>